<dbReference type="AlphaFoldDB" id="M0PAN1"/>
<name>M0PAN1_9EURY</name>
<dbReference type="OrthoDB" id="205136at2157"/>
<dbReference type="STRING" id="1230456.C468_03373"/>
<reference evidence="3 4" key="1">
    <citation type="journal article" date="2014" name="PLoS Genet.">
        <title>Phylogenetically driven sequencing of extremely halophilic archaea reveals strategies for static and dynamic osmo-response.</title>
        <authorList>
            <person name="Becker E.A."/>
            <person name="Seitzer P.M."/>
            <person name="Tritt A."/>
            <person name="Larsen D."/>
            <person name="Krusor M."/>
            <person name="Yao A.I."/>
            <person name="Wu D."/>
            <person name="Madern D."/>
            <person name="Eisen J.A."/>
            <person name="Darling A.E."/>
            <person name="Facciotti M.T."/>
        </authorList>
    </citation>
    <scope>NUCLEOTIDE SEQUENCE [LARGE SCALE GENOMIC DNA]</scope>
    <source>
        <strain evidence="3 4">JCM 14978</strain>
    </source>
</reference>
<evidence type="ECO:0000256" key="2">
    <source>
        <dbReference type="SAM" id="Phobius"/>
    </source>
</evidence>
<dbReference type="RefSeq" id="WP_008847434.1">
    <property type="nucleotide sequence ID" value="NZ_AOJH01000027.1"/>
</dbReference>
<evidence type="ECO:0000256" key="1">
    <source>
        <dbReference type="SAM" id="MobiDB-lite"/>
    </source>
</evidence>
<feature type="compositionally biased region" description="Basic and acidic residues" evidence="1">
    <location>
        <begin position="89"/>
        <end position="101"/>
    </location>
</feature>
<keyword evidence="2" id="KW-0812">Transmembrane</keyword>
<dbReference type="Proteomes" id="UP000011546">
    <property type="component" value="Unassembled WGS sequence"/>
</dbReference>
<evidence type="ECO:0000313" key="3">
    <source>
        <dbReference type="EMBL" id="EMA67066.1"/>
    </source>
</evidence>
<keyword evidence="2" id="KW-1133">Transmembrane helix</keyword>
<evidence type="ECO:0000313" key="4">
    <source>
        <dbReference type="Proteomes" id="UP000011546"/>
    </source>
</evidence>
<keyword evidence="2" id="KW-0472">Membrane</keyword>
<sequence length="121" mass="12630">MGVGSTVELAFRFGVAAVAIVGPTVLYLGLWRFLAWLRDDALVDRLAARGAVEAPRPAPADVLASATAGLDGRRCPACGTRLIAGETRCRSCHRDPDDGTGRADGGTAPTDAENPSVGRRR</sequence>
<organism evidence="3 4">
    <name type="scientific">Halorubrum kocurii JCM 14978</name>
    <dbReference type="NCBI Taxonomy" id="1230456"/>
    <lineage>
        <taxon>Archaea</taxon>
        <taxon>Methanobacteriati</taxon>
        <taxon>Methanobacteriota</taxon>
        <taxon>Stenosarchaea group</taxon>
        <taxon>Halobacteria</taxon>
        <taxon>Halobacteriales</taxon>
        <taxon>Haloferacaceae</taxon>
        <taxon>Halorubrum</taxon>
    </lineage>
</organism>
<feature type="region of interest" description="Disordered" evidence="1">
    <location>
        <begin position="89"/>
        <end position="121"/>
    </location>
</feature>
<dbReference type="EMBL" id="AOJH01000027">
    <property type="protein sequence ID" value="EMA67066.1"/>
    <property type="molecule type" value="Genomic_DNA"/>
</dbReference>
<gene>
    <name evidence="3" type="ORF">C468_03373</name>
</gene>
<proteinExistence type="predicted"/>
<keyword evidence="4" id="KW-1185">Reference proteome</keyword>
<feature type="transmembrane region" description="Helical" evidence="2">
    <location>
        <begin position="12"/>
        <end position="35"/>
    </location>
</feature>
<protein>
    <submittedName>
        <fullName evidence="3">Uncharacterized protein</fullName>
    </submittedName>
</protein>
<comment type="caution">
    <text evidence="3">The sequence shown here is derived from an EMBL/GenBank/DDBJ whole genome shotgun (WGS) entry which is preliminary data.</text>
</comment>
<dbReference type="PATRIC" id="fig|1230456.3.peg.647"/>
<accession>M0PAN1</accession>